<accession>A0A194Q8V9</accession>
<protein>
    <submittedName>
        <fullName evidence="1">Uncharacterized protein</fullName>
    </submittedName>
</protein>
<evidence type="ECO:0000313" key="1">
    <source>
        <dbReference type="EMBL" id="KPJ01849.1"/>
    </source>
</evidence>
<dbReference type="EMBL" id="KQ459299">
    <property type="protein sequence ID" value="KPJ01849.1"/>
    <property type="molecule type" value="Genomic_DNA"/>
</dbReference>
<name>A0A194Q8V9_PAPXU</name>
<gene>
    <name evidence="1" type="ORF">RR46_05058</name>
</gene>
<evidence type="ECO:0000313" key="2">
    <source>
        <dbReference type="Proteomes" id="UP000053268"/>
    </source>
</evidence>
<sequence>MGKSTLVDGDNNPTSAESDPAKLLEAALLQMDGIIAGNVSVVCYVNTMPGCWHLPEHVTRWWLLDVCSQRIFGDDTDSQIPQHIFKRDSNLHDSVLYANKLNVKQRSMSSKLATDVELTGAHMEATNCSTPQPLPAGVHSPTNYFLPSLELFADHLSTGN</sequence>
<organism evidence="1 2">
    <name type="scientific">Papilio xuthus</name>
    <name type="common">Asian swallowtail butterfly</name>
    <dbReference type="NCBI Taxonomy" id="66420"/>
    <lineage>
        <taxon>Eukaryota</taxon>
        <taxon>Metazoa</taxon>
        <taxon>Ecdysozoa</taxon>
        <taxon>Arthropoda</taxon>
        <taxon>Hexapoda</taxon>
        <taxon>Insecta</taxon>
        <taxon>Pterygota</taxon>
        <taxon>Neoptera</taxon>
        <taxon>Endopterygota</taxon>
        <taxon>Lepidoptera</taxon>
        <taxon>Glossata</taxon>
        <taxon>Ditrysia</taxon>
        <taxon>Papilionoidea</taxon>
        <taxon>Papilionidae</taxon>
        <taxon>Papilioninae</taxon>
        <taxon>Papilio</taxon>
    </lineage>
</organism>
<dbReference type="AlphaFoldDB" id="A0A194Q8V9"/>
<dbReference type="Proteomes" id="UP000053268">
    <property type="component" value="Unassembled WGS sequence"/>
</dbReference>
<proteinExistence type="predicted"/>
<reference evidence="1 2" key="1">
    <citation type="journal article" date="2015" name="Nat. Commun.">
        <title>Outbred genome sequencing and CRISPR/Cas9 gene editing in butterflies.</title>
        <authorList>
            <person name="Li X."/>
            <person name="Fan D."/>
            <person name="Zhang W."/>
            <person name="Liu G."/>
            <person name="Zhang L."/>
            <person name="Zhao L."/>
            <person name="Fang X."/>
            <person name="Chen L."/>
            <person name="Dong Y."/>
            <person name="Chen Y."/>
            <person name="Ding Y."/>
            <person name="Zhao R."/>
            <person name="Feng M."/>
            <person name="Zhu Y."/>
            <person name="Feng Y."/>
            <person name="Jiang X."/>
            <person name="Zhu D."/>
            <person name="Xiang H."/>
            <person name="Feng X."/>
            <person name="Li S."/>
            <person name="Wang J."/>
            <person name="Zhang G."/>
            <person name="Kronforst M.R."/>
            <person name="Wang W."/>
        </authorList>
    </citation>
    <scope>NUCLEOTIDE SEQUENCE [LARGE SCALE GENOMIC DNA]</scope>
    <source>
        <strain evidence="1">Ya'a_city_454_Px</strain>
        <tissue evidence="1">Whole body</tissue>
    </source>
</reference>
<keyword evidence="2" id="KW-1185">Reference proteome</keyword>